<dbReference type="SUPFAM" id="SSF53756">
    <property type="entry name" value="UDP-Glycosyltransferase/glycogen phosphorylase"/>
    <property type="match status" value="1"/>
</dbReference>
<evidence type="ECO:0000313" key="1">
    <source>
        <dbReference type="EMBL" id="QGF20305.1"/>
    </source>
</evidence>
<keyword evidence="1" id="KW-0808">Transferase</keyword>
<name>A0A5Q2F762_9CAUD</name>
<keyword evidence="2" id="KW-1185">Reference proteome</keyword>
<sequence length="416" mass="48017">MKLAAYAVTPKWHGGVETAFKHTVNGLRDIGHEVDVIGCVYRKYIDAGDFKARAGWREQAHEIIDHKYLIRSNEDLEGALAPYDGVVLSDVYFSDRYTPEVLLKSNKIAPWISGWHTNMIRKSMEEWHEQNKQSPRWSHRYVSFWNSAQKVHPEAKWYQSILPYVIDQDLDITDYAPLDRREFDFILTTRVDPRKGIVTYLAGLEGLARRGHTGIRALLCGTPMDFPGGPYSWGMAAMLNTWGWKLWMDTPDKMKSKWIAEKNGNEIWFTGNYEPSELNYLLGSAKYFVNTTSGKAANSHFEYSTLEAMNLGCVPLVKADWDAYQYEADWLPNVIDLPEKSYRIKRGDRIVYNDTKPDAVEKTYDEFTDVLEKVLSDNVAATWDTEWNRKVISKAHDPRRLAHTFTTALSDWHAEQ</sequence>
<proteinExistence type="predicted"/>
<gene>
    <name evidence="1" type="primary">126</name>
    <name evidence="1" type="ORF">SEA_SIXAMA_126</name>
</gene>
<evidence type="ECO:0000313" key="2">
    <source>
        <dbReference type="Proteomes" id="UP000400849"/>
    </source>
</evidence>
<protein>
    <submittedName>
        <fullName evidence="1">Glycosyltransferase</fullName>
    </submittedName>
</protein>
<dbReference type="Gene3D" id="3.40.50.2000">
    <property type="entry name" value="Glycogen Phosphorylase B"/>
    <property type="match status" value="1"/>
</dbReference>
<dbReference type="EMBL" id="MN484601">
    <property type="protein sequence ID" value="QGF20305.1"/>
    <property type="molecule type" value="Genomic_DNA"/>
</dbReference>
<dbReference type="RefSeq" id="YP_010648835.1">
    <property type="nucleotide sequence ID" value="NC_070762.1"/>
</dbReference>
<reference evidence="1 2" key="1">
    <citation type="submission" date="2019-09" db="EMBL/GenBank/DDBJ databases">
        <authorList>
            <person name="Christie C.A."/>
            <person name="Diallo A.S."/>
            <person name="Dixon Z."/>
            <person name="McIntosh P.M."/>
            <person name="Murthy K.H."/>
            <person name="Rosen M.G."/>
            <person name="Simpson L.M."/>
            <person name="Koustas K."/>
            <person name="Fogarty M.P."/>
            <person name="Molloy S.D."/>
            <person name="Garlena R.A."/>
            <person name="Russell D.A."/>
            <person name="Pope W.H."/>
            <person name="Jacobs-Sera D."/>
            <person name="Hatfull G.F."/>
        </authorList>
    </citation>
    <scope>NUCLEOTIDE SEQUENCE [LARGE SCALE GENOMIC DNA]</scope>
</reference>
<dbReference type="KEGG" id="vg:77924294"/>
<dbReference type="Proteomes" id="UP000400849">
    <property type="component" value="Segment"/>
</dbReference>
<accession>A0A5Q2F762</accession>
<organism evidence="1 2">
    <name type="scientific">Gordonia phage Sixama</name>
    <dbReference type="NCBI Taxonomy" id="2653271"/>
    <lineage>
        <taxon>Viruses</taxon>
        <taxon>Duplodnaviria</taxon>
        <taxon>Heunggongvirae</taxon>
        <taxon>Uroviricota</taxon>
        <taxon>Caudoviricetes</taxon>
        <taxon>Sixamavirus</taxon>
        <taxon>Sixamavirus sixama</taxon>
    </lineage>
</organism>
<dbReference type="GeneID" id="77924294"/>
<dbReference type="GO" id="GO:0016740">
    <property type="term" value="F:transferase activity"/>
    <property type="evidence" value="ECO:0007669"/>
    <property type="project" value="UniProtKB-KW"/>
</dbReference>